<evidence type="ECO:0000313" key="1">
    <source>
        <dbReference type="EMBL" id="KAI3771113.1"/>
    </source>
</evidence>
<reference evidence="2" key="1">
    <citation type="journal article" date="2022" name="Mol. Ecol. Resour.">
        <title>The genomes of chicory, endive, great burdock and yacon provide insights into Asteraceae palaeo-polyploidization history and plant inulin production.</title>
        <authorList>
            <person name="Fan W."/>
            <person name="Wang S."/>
            <person name="Wang H."/>
            <person name="Wang A."/>
            <person name="Jiang F."/>
            <person name="Liu H."/>
            <person name="Zhao H."/>
            <person name="Xu D."/>
            <person name="Zhang Y."/>
        </authorList>
    </citation>
    <scope>NUCLEOTIDE SEQUENCE [LARGE SCALE GENOMIC DNA]</scope>
    <source>
        <strain evidence="2">cv. Niubang</strain>
    </source>
</reference>
<proteinExistence type="predicted"/>
<accession>A0ACB9FID9</accession>
<organism evidence="1 2">
    <name type="scientific">Arctium lappa</name>
    <name type="common">Greater burdock</name>
    <name type="synonym">Lappa major</name>
    <dbReference type="NCBI Taxonomy" id="4217"/>
    <lineage>
        <taxon>Eukaryota</taxon>
        <taxon>Viridiplantae</taxon>
        <taxon>Streptophyta</taxon>
        <taxon>Embryophyta</taxon>
        <taxon>Tracheophyta</taxon>
        <taxon>Spermatophyta</taxon>
        <taxon>Magnoliopsida</taxon>
        <taxon>eudicotyledons</taxon>
        <taxon>Gunneridae</taxon>
        <taxon>Pentapetalae</taxon>
        <taxon>asterids</taxon>
        <taxon>campanulids</taxon>
        <taxon>Asterales</taxon>
        <taxon>Asteraceae</taxon>
        <taxon>Carduoideae</taxon>
        <taxon>Cardueae</taxon>
        <taxon>Arctiinae</taxon>
        <taxon>Arctium</taxon>
    </lineage>
</organism>
<gene>
    <name evidence="1" type="ORF">L6452_02269</name>
</gene>
<keyword evidence="2" id="KW-1185">Reference proteome</keyword>
<comment type="caution">
    <text evidence="1">The sequence shown here is derived from an EMBL/GenBank/DDBJ whole genome shotgun (WGS) entry which is preliminary data.</text>
</comment>
<dbReference type="EMBL" id="CM042047">
    <property type="protein sequence ID" value="KAI3771113.1"/>
    <property type="molecule type" value="Genomic_DNA"/>
</dbReference>
<evidence type="ECO:0000313" key="2">
    <source>
        <dbReference type="Proteomes" id="UP001055879"/>
    </source>
</evidence>
<reference evidence="1 2" key="2">
    <citation type="journal article" date="2022" name="Mol. Ecol. Resour.">
        <title>The genomes of chicory, endive, great burdock and yacon provide insights into Asteraceae paleo-polyploidization history and plant inulin production.</title>
        <authorList>
            <person name="Fan W."/>
            <person name="Wang S."/>
            <person name="Wang H."/>
            <person name="Wang A."/>
            <person name="Jiang F."/>
            <person name="Liu H."/>
            <person name="Zhao H."/>
            <person name="Xu D."/>
            <person name="Zhang Y."/>
        </authorList>
    </citation>
    <scope>NUCLEOTIDE SEQUENCE [LARGE SCALE GENOMIC DNA]</scope>
    <source>
        <strain evidence="2">cv. Niubang</strain>
    </source>
</reference>
<dbReference type="Proteomes" id="UP001055879">
    <property type="component" value="Linkage Group LG01"/>
</dbReference>
<name>A0ACB9FID9_ARCLA</name>
<sequence>MSLQAQLYKNDLMMSLGSDTRPPVLIIENEFEQWQDRFINFIERQQNGENMMKSLTRGPMEIPRKVIPATTTPPATTVEKALREYEAEEVLRYQADSQAKSNLILALPNSIYNRIDCFKHNPMLMWTQLEKIMLGTAMSTQLRQTRYMNNFEKFKAKDGESLKNVFDRLWAVINDLYKIKVTKTELEANLKFLNALQPEWNKACHRMRNDVRISTMPIQELYEILMTDESLVMEKKAKIDKKNKPLSVDPIALIASQLAEQALTESAYDGSTDDDGEALEKAMILLTQHYKKQFKHRSGSNNLRFTSGSKKIEPGSSSKPFTPKYEPTKVIDQKKDDKKMMNCFNCGKPGHLVKDCRVKVIKDAAFYRKKLALAEKKESGTILLAEEEYWLDHSDNEAENEDTAAMCFIGDDNSDDEEEDTSSFGFEFKFFWTTEKQILEKENVKRMKNKRMEIPFVYTSENAKYFPDQSKKTRKFQSFLNINSSNKSSLSTDFVNIFANTDKENVSPVSYDTKKYIPPLVLESKIVDLEDRLEEQNLQTCLQNDLFLFIMKTSFEDKSSSSFSKVSKENAKVLKNNGHLRSTLETQTESLRMQWEAQRSVCASNGKRKPPLVLRNFENLHSEASSSISNAKTDFFNKVSSSDPIIDNSLLLNAQFYKKKRKRRRSKNSKKHDTVLSENSNVSDFSSSDRTVRKSTKQIWRMKQQRLESELLGVNCLSQLWYLDSGCSKHMTGNKSLLSNFKDKCCGRVKFGNCETAPILGYGDLVQGNITVKRVSYVEGLSHNLFSIGQFCDKDLEVSFKSKRVTKEAQNKVCGSRRKRKERKPFQLFEFKEPGEQKDFRFVTRNQGFDIKSIMSSKTHTDPMIKDENVILDDPSDQASHDTPMPSHPSVGADLSASRRTPNDVFPTIMYMPYKLNNYHVDFDRIKIHPVIRAILKGHPLAPALSYYADVPEVYLQQAWNTITKNELARPHRFELQVDQFESFLSYKRLRMILELPESNSRPGRITYDSFPSEEEVYEGIQNLGYVVVYDLHVDYTFIFWTELSEVVHDKLTNKKRKFIPFVRFMKLIVRSMLCSNLAIPRRLSWPQVPDSEMSYTQKQKKTFNYSMTIPYALISNYADVANEDVIEYCMENEFVEAVQEEPSHENQAIEQDVEVEAVVSDKEPEFEKEAEDEQEVVVIVETEVVQEDVASQQIETVIADIGTAATDDIAFDFEDEDDTAADAILASDKDEDESDSVDDDSDHANQPRIQVYERKSKTPEVVVLTEVLSEDESVPVNPSVAHLQVDELDTAFDQATTSLGLLLTNSLC</sequence>
<protein>
    <submittedName>
        <fullName evidence="1">Uncharacterized protein</fullName>
    </submittedName>
</protein>